<gene>
    <name evidence="3" type="ORF">KIL84_014530</name>
</gene>
<feature type="compositionally biased region" description="Basic and acidic residues" evidence="1">
    <location>
        <begin position="151"/>
        <end position="166"/>
    </location>
</feature>
<proteinExistence type="predicted"/>
<feature type="region of interest" description="Disordered" evidence="1">
    <location>
        <begin position="151"/>
        <end position="175"/>
    </location>
</feature>
<feature type="domain" description="PDZ" evidence="2">
    <location>
        <begin position="49"/>
        <end position="128"/>
    </location>
</feature>
<dbReference type="AlphaFoldDB" id="A0A9D4B8D6"/>
<dbReference type="PROSITE" id="PS50106">
    <property type="entry name" value="PDZ"/>
    <property type="match status" value="1"/>
</dbReference>
<evidence type="ECO:0000259" key="2">
    <source>
        <dbReference type="PROSITE" id="PS50106"/>
    </source>
</evidence>
<dbReference type="EMBL" id="JAHDVG010000465">
    <property type="protein sequence ID" value="KAH1183914.1"/>
    <property type="molecule type" value="Genomic_DNA"/>
</dbReference>
<dbReference type="PANTHER" id="PTHR22698:SF1">
    <property type="entry name" value="PDZ DOMAIN-CONTAINING PROTEIN 9"/>
    <property type="match status" value="1"/>
</dbReference>
<dbReference type="SUPFAM" id="SSF50156">
    <property type="entry name" value="PDZ domain-like"/>
    <property type="match status" value="1"/>
</dbReference>
<organism evidence="3 4">
    <name type="scientific">Mauremys mutica</name>
    <name type="common">yellowpond turtle</name>
    <dbReference type="NCBI Taxonomy" id="74926"/>
    <lineage>
        <taxon>Eukaryota</taxon>
        <taxon>Metazoa</taxon>
        <taxon>Chordata</taxon>
        <taxon>Craniata</taxon>
        <taxon>Vertebrata</taxon>
        <taxon>Euteleostomi</taxon>
        <taxon>Archelosauria</taxon>
        <taxon>Testudinata</taxon>
        <taxon>Testudines</taxon>
        <taxon>Cryptodira</taxon>
        <taxon>Durocryptodira</taxon>
        <taxon>Testudinoidea</taxon>
        <taxon>Geoemydidae</taxon>
        <taxon>Geoemydinae</taxon>
        <taxon>Mauremys</taxon>
    </lineage>
</organism>
<name>A0A9D4B8D6_9SAUR</name>
<evidence type="ECO:0000313" key="3">
    <source>
        <dbReference type="EMBL" id="KAH1183914.1"/>
    </source>
</evidence>
<protein>
    <recommendedName>
        <fullName evidence="2">PDZ domain-containing protein</fullName>
    </recommendedName>
</protein>
<dbReference type="InterPro" id="IPR001478">
    <property type="entry name" value="PDZ"/>
</dbReference>
<dbReference type="Proteomes" id="UP000827986">
    <property type="component" value="Unassembled WGS sequence"/>
</dbReference>
<comment type="caution">
    <text evidence="3">The sequence shown here is derived from an EMBL/GenBank/DDBJ whole genome shotgun (WGS) entry which is preliminary data.</text>
</comment>
<dbReference type="InterPro" id="IPR036034">
    <property type="entry name" value="PDZ_sf"/>
</dbReference>
<keyword evidence="4" id="KW-1185">Reference proteome</keyword>
<accession>A0A9D4B8D6</accession>
<dbReference type="Gene3D" id="2.30.42.10">
    <property type="match status" value="1"/>
</dbReference>
<feature type="region of interest" description="Disordered" evidence="1">
    <location>
        <begin position="1"/>
        <end position="27"/>
    </location>
</feature>
<sequence length="280" mass="31351">MEGAEASDTPAEQKRNPDTFPGDYGNGPISGQFPALEKISEHTLSATLKTNIKMGEQGLGLIVIQNGPYLQMTSLVEKGSAAKNGRLKPGDILIKIGHANVLGWTLRELWQLLHNIPIGTVLQIRVYRDFVEVPQHWQNALELVPEVKPPVKTDISSKDSETKDDTWTSSDDYEDVDSDRSFRYKTTQSFCYDSTKELPSISKTWHAFKRKTHTFTVGADIGCDIIIHKDFDAWYSSDFATDGIRSPSYWTMETQDSESSSSSSSISDAFWLEEFASILE</sequence>
<evidence type="ECO:0000256" key="1">
    <source>
        <dbReference type="SAM" id="MobiDB-lite"/>
    </source>
</evidence>
<dbReference type="InterPro" id="IPR039179">
    <property type="entry name" value="PDZD9"/>
</dbReference>
<reference evidence="3" key="1">
    <citation type="submission" date="2021-09" db="EMBL/GenBank/DDBJ databases">
        <title>The genome of Mauremys mutica provides insights into the evolution of semi-aquatic lifestyle.</title>
        <authorList>
            <person name="Gong S."/>
            <person name="Gao Y."/>
        </authorList>
    </citation>
    <scope>NUCLEOTIDE SEQUENCE</scope>
    <source>
        <strain evidence="3">MM-2020</strain>
        <tissue evidence="3">Muscle</tissue>
    </source>
</reference>
<dbReference type="SMART" id="SM00228">
    <property type="entry name" value="PDZ"/>
    <property type="match status" value="1"/>
</dbReference>
<evidence type="ECO:0000313" key="4">
    <source>
        <dbReference type="Proteomes" id="UP000827986"/>
    </source>
</evidence>
<dbReference type="PANTHER" id="PTHR22698">
    <property type="entry name" value="PDZ DOMAIN-CONTAINING PROTEIN 9"/>
    <property type="match status" value="1"/>
</dbReference>